<dbReference type="PANTHER" id="PTHR22907:SF32">
    <property type="entry name" value="ZP DOMAIN-CONTAINING PROTEIN"/>
    <property type="match status" value="1"/>
</dbReference>
<evidence type="ECO:0000256" key="17">
    <source>
        <dbReference type="SAM" id="SignalP"/>
    </source>
</evidence>
<evidence type="ECO:0000256" key="1">
    <source>
        <dbReference type="ARBA" id="ARBA00004123"/>
    </source>
</evidence>
<keyword evidence="6" id="KW-0804">Transcription</keyword>
<feature type="signal peptide" evidence="17">
    <location>
        <begin position="1"/>
        <end position="19"/>
    </location>
</feature>
<evidence type="ECO:0000256" key="10">
    <source>
        <dbReference type="ARBA" id="ARBA00023136"/>
    </source>
</evidence>
<keyword evidence="8 17" id="KW-0732">Signal</keyword>
<dbReference type="AlphaFoldDB" id="A0AAF3F3Z3"/>
<evidence type="ECO:0000256" key="7">
    <source>
        <dbReference type="ARBA" id="ARBA00022692"/>
    </source>
</evidence>
<evidence type="ECO:0000256" key="5">
    <source>
        <dbReference type="ARBA" id="ARBA00022475"/>
    </source>
</evidence>
<dbReference type="Pfam" id="PF03870">
    <property type="entry name" value="RNA_pol_Rpb8"/>
    <property type="match status" value="1"/>
</dbReference>
<dbReference type="PROSITE" id="PS51034">
    <property type="entry name" value="ZP_2"/>
    <property type="match status" value="1"/>
</dbReference>
<reference evidence="20" key="1">
    <citation type="submission" date="2024-02" db="UniProtKB">
        <authorList>
            <consortium name="WormBaseParasite"/>
        </authorList>
    </citation>
    <scope>IDENTIFICATION</scope>
</reference>
<evidence type="ECO:0000256" key="6">
    <source>
        <dbReference type="ARBA" id="ARBA00022478"/>
    </source>
</evidence>
<evidence type="ECO:0000256" key="13">
    <source>
        <dbReference type="ARBA" id="ARBA00062890"/>
    </source>
</evidence>
<evidence type="ECO:0000259" key="18">
    <source>
        <dbReference type="PROSITE" id="PS51034"/>
    </source>
</evidence>
<keyword evidence="6" id="KW-0240">DNA-directed RNA polymerase</keyword>
<dbReference type="SMART" id="SM00658">
    <property type="entry name" value="RPOL8c"/>
    <property type="match status" value="1"/>
</dbReference>
<accession>A0AAF3F3Z3</accession>
<comment type="similarity">
    <text evidence="3">Belongs to the eukaryotic RPB8 RNA polymerase subunit family.</text>
</comment>
<keyword evidence="7 16" id="KW-0812">Transmembrane</keyword>
<feature type="chain" id="PRO_5042175012" description="Probable DNA-directed RNA polymerases I, II, and III subunit RPABC3" evidence="17">
    <location>
        <begin position="20"/>
        <end position="490"/>
    </location>
</feature>
<dbReference type="SUPFAM" id="SSF50249">
    <property type="entry name" value="Nucleic acid-binding proteins"/>
    <property type="match status" value="1"/>
</dbReference>
<comment type="subcellular location">
    <subcellularLocation>
        <location evidence="2">Cell membrane</location>
        <topology evidence="2">Single-pass type I membrane protein</topology>
    </subcellularLocation>
    <subcellularLocation>
        <location evidence="1">Nucleus</location>
    </subcellularLocation>
</comment>
<feature type="domain" description="ZP" evidence="18">
    <location>
        <begin position="32"/>
        <end position="270"/>
    </location>
</feature>
<evidence type="ECO:0000256" key="2">
    <source>
        <dbReference type="ARBA" id="ARBA00004251"/>
    </source>
</evidence>
<evidence type="ECO:0000313" key="19">
    <source>
        <dbReference type="Proteomes" id="UP000887575"/>
    </source>
</evidence>
<proteinExistence type="inferred from homology"/>
<protein>
    <recommendedName>
        <fullName evidence="14">Probable DNA-directed RNA polymerases I, II, and III subunit RPABC3</fullName>
    </recommendedName>
    <alternativeName>
        <fullName evidence="15">RNA polymerase B subunit 8</fullName>
    </alternativeName>
</protein>
<dbReference type="Pfam" id="PF25057">
    <property type="entry name" value="CUT_N"/>
    <property type="match status" value="1"/>
</dbReference>
<dbReference type="GO" id="GO:0003899">
    <property type="term" value="F:DNA-directed RNA polymerase activity"/>
    <property type="evidence" value="ECO:0007669"/>
    <property type="project" value="InterPro"/>
</dbReference>
<name>A0AAF3F3Z3_9BILA</name>
<keyword evidence="19" id="KW-1185">Reference proteome</keyword>
<dbReference type="InterPro" id="IPR005570">
    <property type="entry name" value="RPABC3"/>
</dbReference>
<dbReference type="GO" id="GO:0000428">
    <property type="term" value="C:DNA-directed RNA polymerase complex"/>
    <property type="evidence" value="ECO:0007669"/>
    <property type="project" value="UniProtKB-KW"/>
</dbReference>
<keyword evidence="4" id="KW-0193">Cuticle</keyword>
<dbReference type="Gene3D" id="2.40.50.140">
    <property type="entry name" value="Nucleic acid-binding proteins"/>
    <property type="match status" value="1"/>
</dbReference>
<dbReference type="GO" id="GO:0006351">
    <property type="term" value="P:DNA-templated transcription"/>
    <property type="evidence" value="ECO:0007669"/>
    <property type="project" value="InterPro"/>
</dbReference>
<evidence type="ECO:0000256" key="9">
    <source>
        <dbReference type="ARBA" id="ARBA00022989"/>
    </source>
</evidence>
<evidence type="ECO:0000256" key="16">
    <source>
        <dbReference type="SAM" id="Phobius"/>
    </source>
</evidence>
<dbReference type="GO" id="GO:0005654">
    <property type="term" value="C:nucleoplasm"/>
    <property type="evidence" value="ECO:0007669"/>
    <property type="project" value="UniProtKB-ARBA"/>
</dbReference>
<evidence type="ECO:0000313" key="20">
    <source>
        <dbReference type="WBParaSite" id="MBELARI_LOCUS21268"/>
    </source>
</evidence>
<dbReference type="WBParaSite" id="MBELARI_LOCUS21268">
    <property type="protein sequence ID" value="MBELARI_LOCUS21268"/>
    <property type="gene ID" value="MBELARI_LOCUS21268"/>
</dbReference>
<dbReference type="InterPro" id="IPR051962">
    <property type="entry name" value="Cuticlin"/>
</dbReference>
<feature type="transmembrane region" description="Helical" evidence="16">
    <location>
        <begin position="326"/>
        <end position="347"/>
    </location>
</feature>
<keyword evidence="9 16" id="KW-1133">Transmembrane helix</keyword>
<dbReference type="InterPro" id="IPR001507">
    <property type="entry name" value="ZP_dom"/>
</dbReference>
<dbReference type="InterPro" id="IPR057475">
    <property type="entry name" value="CUT_C"/>
</dbReference>
<evidence type="ECO:0000256" key="8">
    <source>
        <dbReference type="ARBA" id="ARBA00022729"/>
    </source>
</evidence>
<evidence type="ECO:0000256" key="14">
    <source>
        <dbReference type="ARBA" id="ARBA00068269"/>
    </source>
</evidence>
<keyword evidence="10 16" id="KW-0472">Membrane</keyword>
<organism evidence="19 20">
    <name type="scientific">Mesorhabditis belari</name>
    <dbReference type="NCBI Taxonomy" id="2138241"/>
    <lineage>
        <taxon>Eukaryota</taxon>
        <taxon>Metazoa</taxon>
        <taxon>Ecdysozoa</taxon>
        <taxon>Nematoda</taxon>
        <taxon>Chromadorea</taxon>
        <taxon>Rhabditida</taxon>
        <taxon>Rhabditina</taxon>
        <taxon>Rhabditomorpha</taxon>
        <taxon>Rhabditoidea</taxon>
        <taxon>Rhabditidae</taxon>
        <taxon>Mesorhabditinae</taxon>
        <taxon>Mesorhabditis</taxon>
    </lineage>
</organism>
<dbReference type="GO" id="GO:0005886">
    <property type="term" value="C:plasma membrane"/>
    <property type="evidence" value="ECO:0007669"/>
    <property type="project" value="UniProtKB-SubCell"/>
</dbReference>
<comment type="function">
    <text evidence="12">DNA-dependent RNA polymerase catalyzes the transcription of DNA into RNA using the four ribonucleoside triphosphates as substrates. Common component of RNA polymerases I, II and III which synthesize ribosomal RNA precursors, mRNA precursors and many functional non-coding RNAs, and small RNAs, such as 5S rRNA and tRNAs, respectively.</text>
</comment>
<dbReference type="SMART" id="SM00241">
    <property type="entry name" value="ZP"/>
    <property type="match status" value="1"/>
</dbReference>
<evidence type="ECO:0000256" key="3">
    <source>
        <dbReference type="ARBA" id="ARBA00008912"/>
    </source>
</evidence>
<keyword evidence="5" id="KW-1003">Cell membrane</keyword>
<evidence type="ECO:0000256" key="15">
    <source>
        <dbReference type="ARBA" id="ARBA00082147"/>
    </source>
</evidence>
<evidence type="ECO:0000256" key="11">
    <source>
        <dbReference type="ARBA" id="ARBA00023242"/>
    </source>
</evidence>
<sequence>MPRIFFSILLSTLFHETQAYIENSIIGTPNVMCAENDLGLDITTKVPFRGNIFVKGRAKDKSCRQSYKDGANNTYSLPLGQCGMQRLRSANPRGVHFSVTVVVSLHPSGFITKNDRAFHVKCFYTEPEEVVTSKLEVNHLATTELANEMPMPTCEYSVRRDGPHGPILSFANVGDTVFHVWECHGNDLGMLVKNCAVNDGDGDEHGVINENGCSTDSGLLSDLTYDLNLMRAHATSQVFKYADSNQLYFTCQIRLCQKQMDSCQGITPPKCGPEVIAVFNRTKRFVERSDRDGIELDVATRSLLVLDEEDASLLSTSRGLFCISSYLSPLIPISILILCILMSGILIDDMFKVKDVDPDGKKFDRVSRLFCDSENFNMNLILDVNTQLYPVDLNDKFRLMLATTLREDGIVDEGIFDQQAENPRVAQFEYVMYGKIYRIEGGEAGDKDVQQLDVYVSFGGLLMRLRGDAFNLQEFEIDRNIYLLMKKSEF</sequence>
<evidence type="ECO:0000256" key="12">
    <source>
        <dbReference type="ARBA" id="ARBA00044496"/>
    </source>
</evidence>
<keyword evidence="11" id="KW-0539">Nucleus</keyword>
<evidence type="ECO:0000256" key="4">
    <source>
        <dbReference type="ARBA" id="ARBA00022460"/>
    </source>
</evidence>
<dbReference type="InterPro" id="IPR056953">
    <property type="entry name" value="CUT_N"/>
</dbReference>
<comment type="subunit">
    <text evidence="13">Component of the RNA polymerase I (Pol I), RNA polymerase II (Pol II) and RNA polymerase III (Pol III) complexes consisting of at least 13, 12 and 17 subunits, respectively. Directly interacts with POLR2A.</text>
</comment>
<dbReference type="Pfam" id="PF25301">
    <property type="entry name" value="CUT_C"/>
    <property type="match status" value="1"/>
</dbReference>
<dbReference type="InterPro" id="IPR012340">
    <property type="entry name" value="NA-bd_OB-fold"/>
</dbReference>
<dbReference type="Proteomes" id="UP000887575">
    <property type="component" value="Unassembled WGS sequence"/>
</dbReference>
<dbReference type="GO" id="GO:0042302">
    <property type="term" value="F:structural constituent of cuticle"/>
    <property type="evidence" value="ECO:0007669"/>
    <property type="project" value="UniProtKB-KW"/>
</dbReference>
<dbReference type="FunFam" id="2.40.50.140:FF:000073">
    <property type="entry name" value="DNA-directed RNA polymerases I, II, and III subunit RPABC3"/>
    <property type="match status" value="1"/>
</dbReference>
<dbReference type="PANTHER" id="PTHR22907">
    <property type="entry name" value="GH04558P"/>
    <property type="match status" value="1"/>
</dbReference>